<protein>
    <submittedName>
        <fullName evidence="14">TonB-dependent receptor</fullName>
    </submittedName>
</protein>
<feature type="domain" description="TonB-dependent receptor-like beta-barrel" evidence="12">
    <location>
        <begin position="208"/>
        <end position="629"/>
    </location>
</feature>
<dbReference type="InterPro" id="IPR037066">
    <property type="entry name" value="Plug_dom_sf"/>
</dbReference>
<dbReference type="Pfam" id="PF00593">
    <property type="entry name" value="TonB_dep_Rec_b-barrel"/>
    <property type="match status" value="1"/>
</dbReference>
<evidence type="ECO:0000313" key="14">
    <source>
        <dbReference type="EMBL" id="WDI31318.1"/>
    </source>
</evidence>
<sequence length="657" mass="71098">MRVIASVVIFASVAASCSAWARDEIIVSVVRGETSVRAATVYELDSDDLLDIRATSLSDALSRAPSASLQTNSRGETLAFFRGAGERQTALFFDGASLNIPWDNRLDIALVPSRAAAQISTTPGVSSVLYGANTSGGVIDINPVSANTTTSFDVQGGEGGFLDGGAVFSGGGESWRGVAAAGFTHREGATLTRDANIAFSQADSSLRTNTDLSRLNGFARLETELGRNHSLSASILAIDVDYGIAPEGHLDPGDNSVRFWRYPKSRHIVGVINATIRPTDDLSIRNAVWVQQFNQTIESYSSGQYAQIDDLQTDSDRTYGARVVAENTAGVHLLRGVVTIVDARHRQTDVAFTNGVAPDVAPPPDRFHRRTVSVGGEYELSRGVTRLSLGVSGDFLQTLDTGGRPEAGDFATWNLIGGIEHELDDRWSIAFSAGRKTRLPTQRELFGTAIDRFLINPDLKAESAILIEAPVRYADDRLSFTVAPFTNLSTNTIDQRNVIVDNLNLRQRINLRGSRNFGVEVFGEASLTERLSVAGNLTAMRLRRLPENDALDERFLSERPQVLARASLSYVHPNGLRGSVEAQYRGRAFSLDQNNVFIPLARSTSFNAEISYGFSLADSAVNIFLRADNFTDTLIEPQLGLPVSGRVIRGGLRVSAP</sequence>
<dbReference type="EMBL" id="CP118166">
    <property type="protein sequence ID" value="WDI31318.1"/>
    <property type="molecule type" value="Genomic_DNA"/>
</dbReference>
<keyword evidence="3" id="KW-1134">Transmembrane beta strand</keyword>
<evidence type="ECO:0000256" key="4">
    <source>
        <dbReference type="ARBA" id="ARBA00022692"/>
    </source>
</evidence>
<gene>
    <name evidence="14" type="ORF">PUV54_15320</name>
</gene>
<reference evidence="14" key="1">
    <citation type="submission" date="2023-02" db="EMBL/GenBank/DDBJ databases">
        <title>Genome sequence of Hyphococcus flavus.</title>
        <authorList>
            <person name="Rong J.-C."/>
            <person name="Zhao Q."/>
            <person name="Yi M."/>
            <person name="Wu J.-Y."/>
        </authorList>
    </citation>
    <scope>NUCLEOTIDE SEQUENCE</scope>
    <source>
        <strain evidence="14">MCCC 1K03223</strain>
    </source>
</reference>
<dbReference type="InterPro" id="IPR036942">
    <property type="entry name" value="Beta-barrel_TonB_sf"/>
</dbReference>
<evidence type="ECO:0000256" key="6">
    <source>
        <dbReference type="ARBA" id="ARBA00023077"/>
    </source>
</evidence>
<evidence type="ECO:0000313" key="15">
    <source>
        <dbReference type="Proteomes" id="UP001214043"/>
    </source>
</evidence>
<keyword evidence="2" id="KW-0813">Transport</keyword>
<comment type="similarity">
    <text evidence="10">Belongs to the TonB-dependent receptor family.</text>
</comment>
<comment type="subcellular location">
    <subcellularLocation>
        <location evidence="1">Cell outer membrane</location>
        <topology evidence="1">Multi-pass membrane protein</topology>
    </subcellularLocation>
</comment>
<dbReference type="GO" id="GO:0009279">
    <property type="term" value="C:cell outer membrane"/>
    <property type="evidence" value="ECO:0007669"/>
    <property type="project" value="UniProtKB-SubCell"/>
</dbReference>
<dbReference type="Pfam" id="PF07715">
    <property type="entry name" value="Plug"/>
    <property type="match status" value="1"/>
</dbReference>
<dbReference type="PROSITE" id="PS51257">
    <property type="entry name" value="PROKAR_LIPOPROTEIN"/>
    <property type="match status" value="1"/>
</dbReference>
<keyword evidence="6 10" id="KW-0798">TonB box</keyword>
<evidence type="ECO:0000256" key="3">
    <source>
        <dbReference type="ARBA" id="ARBA00022452"/>
    </source>
</evidence>
<dbReference type="PANTHER" id="PTHR30069">
    <property type="entry name" value="TONB-DEPENDENT OUTER MEMBRANE RECEPTOR"/>
    <property type="match status" value="1"/>
</dbReference>
<accession>A0AAF0CFR2</accession>
<proteinExistence type="inferred from homology"/>
<evidence type="ECO:0000256" key="10">
    <source>
        <dbReference type="RuleBase" id="RU003357"/>
    </source>
</evidence>
<evidence type="ECO:0000256" key="1">
    <source>
        <dbReference type="ARBA" id="ARBA00004571"/>
    </source>
</evidence>
<organism evidence="14 15">
    <name type="scientific">Hyphococcus flavus</name>
    <dbReference type="NCBI Taxonomy" id="1866326"/>
    <lineage>
        <taxon>Bacteria</taxon>
        <taxon>Pseudomonadati</taxon>
        <taxon>Pseudomonadota</taxon>
        <taxon>Alphaproteobacteria</taxon>
        <taxon>Parvularculales</taxon>
        <taxon>Parvularculaceae</taxon>
        <taxon>Hyphococcus</taxon>
    </lineage>
</organism>
<evidence type="ECO:0000256" key="8">
    <source>
        <dbReference type="ARBA" id="ARBA00023170"/>
    </source>
</evidence>
<name>A0AAF0CFR2_9PROT</name>
<evidence type="ECO:0000256" key="7">
    <source>
        <dbReference type="ARBA" id="ARBA00023136"/>
    </source>
</evidence>
<evidence type="ECO:0000256" key="9">
    <source>
        <dbReference type="ARBA" id="ARBA00023237"/>
    </source>
</evidence>
<dbReference type="GO" id="GO:0044718">
    <property type="term" value="P:siderophore transmembrane transport"/>
    <property type="evidence" value="ECO:0007669"/>
    <property type="project" value="TreeGrafter"/>
</dbReference>
<dbReference type="Gene3D" id="2.170.130.10">
    <property type="entry name" value="TonB-dependent receptor, plug domain"/>
    <property type="match status" value="1"/>
</dbReference>
<dbReference type="InterPro" id="IPR039426">
    <property type="entry name" value="TonB-dep_rcpt-like"/>
</dbReference>
<feature type="domain" description="TonB-dependent receptor plug" evidence="13">
    <location>
        <begin position="39"/>
        <end position="138"/>
    </location>
</feature>
<dbReference type="Gene3D" id="2.40.170.20">
    <property type="entry name" value="TonB-dependent receptor, beta-barrel domain"/>
    <property type="match status" value="1"/>
</dbReference>
<evidence type="ECO:0000259" key="13">
    <source>
        <dbReference type="Pfam" id="PF07715"/>
    </source>
</evidence>
<evidence type="ECO:0000256" key="11">
    <source>
        <dbReference type="SAM" id="SignalP"/>
    </source>
</evidence>
<keyword evidence="5 11" id="KW-0732">Signal</keyword>
<dbReference type="KEGG" id="hfl:PUV54_15320"/>
<evidence type="ECO:0000256" key="5">
    <source>
        <dbReference type="ARBA" id="ARBA00022729"/>
    </source>
</evidence>
<dbReference type="SUPFAM" id="SSF56935">
    <property type="entry name" value="Porins"/>
    <property type="match status" value="1"/>
</dbReference>
<dbReference type="RefSeq" id="WP_274493185.1">
    <property type="nucleotide sequence ID" value="NZ_CP118166.1"/>
</dbReference>
<feature type="signal peptide" evidence="11">
    <location>
        <begin position="1"/>
        <end position="21"/>
    </location>
</feature>
<dbReference type="AlphaFoldDB" id="A0AAF0CFR2"/>
<evidence type="ECO:0000256" key="2">
    <source>
        <dbReference type="ARBA" id="ARBA00022448"/>
    </source>
</evidence>
<dbReference type="GO" id="GO:0015344">
    <property type="term" value="F:siderophore uptake transmembrane transporter activity"/>
    <property type="evidence" value="ECO:0007669"/>
    <property type="project" value="TreeGrafter"/>
</dbReference>
<dbReference type="InterPro" id="IPR000531">
    <property type="entry name" value="Beta-barrel_TonB"/>
</dbReference>
<keyword evidence="7 10" id="KW-0472">Membrane</keyword>
<keyword evidence="4" id="KW-0812">Transmembrane</keyword>
<dbReference type="InterPro" id="IPR012910">
    <property type="entry name" value="Plug_dom"/>
</dbReference>
<evidence type="ECO:0000259" key="12">
    <source>
        <dbReference type="Pfam" id="PF00593"/>
    </source>
</evidence>
<feature type="chain" id="PRO_5041917953" evidence="11">
    <location>
        <begin position="22"/>
        <end position="657"/>
    </location>
</feature>
<dbReference type="Proteomes" id="UP001214043">
    <property type="component" value="Chromosome"/>
</dbReference>
<dbReference type="PANTHER" id="PTHR30069:SF29">
    <property type="entry name" value="HEMOGLOBIN AND HEMOGLOBIN-HAPTOGLOBIN-BINDING PROTEIN 1-RELATED"/>
    <property type="match status" value="1"/>
</dbReference>
<keyword evidence="9" id="KW-0998">Cell outer membrane</keyword>
<keyword evidence="15" id="KW-1185">Reference proteome</keyword>
<keyword evidence="8 14" id="KW-0675">Receptor</keyword>